<evidence type="ECO:0000313" key="3">
    <source>
        <dbReference type="Proteomes" id="UP000027222"/>
    </source>
</evidence>
<proteinExistence type="predicted"/>
<dbReference type="PANTHER" id="PTHR14209">
    <property type="entry name" value="ISOAMYL ACETATE-HYDROLYZING ESTERASE 1"/>
    <property type="match status" value="1"/>
</dbReference>
<keyword evidence="3" id="KW-1185">Reference proteome</keyword>
<dbReference type="AlphaFoldDB" id="A0A067TF85"/>
<dbReference type="PANTHER" id="PTHR14209:SF19">
    <property type="entry name" value="ISOAMYL ACETATE-HYDROLYZING ESTERASE 1 HOMOLOG"/>
    <property type="match status" value="1"/>
</dbReference>
<dbReference type="CDD" id="cd01838">
    <property type="entry name" value="Isoamyl_acetate_hydrolase_like"/>
    <property type="match status" value="1"/>
</dbReference>
<feature type="domain" description="SGNH hydrolase-type esterase" evidence="1">
    <location>
        <begin position="11"/>
        <end position="211"/>
    </location>
</feature>
<gene>
    <name evidence="2" type="ORF">GALMADRAFT_240048</name>
</gene>
<dbReference type="STRING" id="685588.A0A067TF85"/>
<sequence>MAAYVQDVFMLFGDSITQGGWEPDRNGFGQRLSHVYARKLDVLNRGLSGYNTEWGIPVFEQCIAKSRDTFAPKVRMLVIWFGANDACILPSPQHVPLPKFSANLKHMVSLIKSPTSQYYSPSTRIILISPPPVNTLVRRADLEARNPPLKLDREFEVTRAYAEAAQKVAKEEGVGYVDVWTALWEAAGKEEKGLEKVLSDGLHLNAEGYRVLYDELMTTIEKDYPELHYDNLKPVFPPWNEIDWDNPGNLSQFAKREA</sequence>
<reference evidence="3" key="1">
    <citation type="journal article" date="2014" name="Proc. Natl. Acad. Sci. U.S.A.">
        <title>Extensive sampling of basidiomycete genomes demonstrates inadequacy of the white-rot/brown-rot paradigm for wood decay fungi.</title>
        <authorList>
            <person name="Riley R."/>
            <person name="Salamov A.A."/>
            <person name="Brown D.W."/>
            <person name="Nagy L.G."/>
            <person name="Floudas D."/>
            <person name="Held B.W."/>
            <person name="Levasseur A."/>
            <person name="Lombard V."/>
            <person name="Morin E."/>
            <person name="Otillar R."/>
            <person name="Lindquist E.A."/>
            <person name="Sun H."/>
            <person name="LaButti K.M."/>
            <person name="Schmutz J."/>
            <person name="Jabbour D."/>
            <person name="Luo H."/>
            <person name="Baker S.E."/>
            <person name="Pisabarro A.G."/>
            <person name="Walton J.D."/>
            <person name="Blanchette R.A."/>
            <person name="Henrissat B."/>
            <person name="Martin F."/>
            <person name="Cullen D."/>
            <person name="Hibbett D.S."/>
            <person name="Grigoriev I.V."/>
        </authorList>
    </citation>
    <scope>NUCLEOTIDE SEQUENCE [LARGE SCALE GENOMIC DNA]</scope>
    <source>
        <strain evidence="3">CBS 339.88</strain>
    </source>
</reference>
<dbReference type="SUPFAM" id="SSF52266">
    <property type="entry name" value="SGNH hydrolase"/>
    <property type="match status" value="1"/>
</dbReference>
<evidence type="ECO:0000259" key="1">
    <source>
        <dbReference type="Pfam" id="PF13472"/>
    </source>
</evidence>
<organism evidence="2 3">
    <name type="scientific">Galerina marginata (strain CBS 339.88)</name>
    <dbReference type="NCBI Taxonomy" id="685588"/>
    <lineage>
        <taxon>Eukaryota</taxon>
        <taxon>Fungi</taxon>
        <taxon>Dikarya</taxon>
        <taxon>Basidiomycota</taxon>
        <taxon>Agaricomycotina</taxon>
        <taxon>Agaricomycetes</taxon>
        <taxon>Agaricomycetidae</taxon>
        <taxon>Agaricales</taxon>
        <taxon>Agaricineae</taxon>
        <taxon>Strophariaceae</taxon>
        <taxon>Galerina</taxon>
    </lineage>
</organism>
<name>A0A067TF85_GALM3</name>
<dbReference type="Proteomes" id="UP000027222">
    <property type="component" value="Unassembled WGS sequence"/>
</dbReference>
<accession>A0A067TF85</accession>
<dbReference type="Pfam" id="PF13472">
    <property type="entry name" value="Lipase_GDSL_2"/>
    <property type="match status" value="1"/>
</dbReference>
<evidence type="ECO:0000313" key="2">
    <source>
        <dbReference type="EMBL" id="KDR81821.1"/>
    </source>
</evidence>
<dbReference type="OrthoDB" id="671439at2759"/>
<dbReference type="EMBL" id="KL142370">
    <property type="protein sequence ID" value="KDR81821.1"/>
    <property type="molecule type" value="Genomic_DNA"/>
</dbReference>
<dbReference type="InterPro" id="IPR036514">
    <property type="entry name" value="SGNH_hydro_sf"/>
</dbReference>
<dbReference type="InterPro" id="IPR045136">
    <property type="entry name" value="Iah1-like"/>
</dbReference>
<protein>
    <recommendedName>
        <fullName evidence="1">SGNH hydrolase-type esterase domain-containing protein</fullName>
    </recommendedName>
</protein>
<dbReference type="Gene3D" id="3.40.50.1110">
    <property type="entry name" value="SGNH hydrolase"/>
    <property type="match status" value="1"/>
</dbReference>
<dbReference type="HOGENOM" id="CLU_051989_0_0_1"/>
<dbReference type="InterPro" id="IPR013830">
    <property type="entry name" value="SGNH_hydro"/>
</dbReference>